<sequence length="64" mass="7427">MTDNRQPVYVTIKQIAAMTGSSYSSAKRDAELPGFPDPYYFVKRKRWLRSEVEAYFASCCRPRS</sequence>
<reference evidence="1 2" key="1">
    <citation type="submission" date="2020-07" db="EMBL/GenBank/DDBJ databases">
        <authorList>
            <person name="Sun Q."/>
        </authorList>
    </citation>
    <scope>NUCLEOTIDE SEQUENCE [LARGE SCALE GENOMIC DNA]</scope>
    <source>
        <strain evidence="1 2">CGMCC 1.13654</strain>
    </source>
</reference>
<comment type="caution">
    <text evidence="1">The sequence shown here is derived from an EMBL/GenBank/DDBJ whole genome shotgun (WGS) entry which is preliminary data.</text>
</comment>
<dbReference type="Proteomes" id="UP000570166">
    <property type="component" value="Unassembled WGS sequence"/>
</dbReference>
<name>A0A838L3A9_9SPHN</name>
<evidence type="ECO:0008006" key="3">
    <source>
        <dbReference type="Google" id="ProtNLM"/>
    </source>
</evidence>
<accession>A0A838L3A9</accession>
<evidence type="ECO:0000313" key="2">
    <source>
        <dbReference type="Proteomes" id="UP000570166"/>
    </source>
</evidence>
<dbReference type="AlphaFoldDB" id="A0A838L3A9"/>
<proteinExistence type="predicted"/>
<gene>
    <name evidence="1" type="ORF">HZF05_07180</name>
</gene>
<dbReference type="EMBL" id="JACEIB010000003">
    <property type="protein sequence ID" value="MBA2933881.1"/>
    <property type="molecule type" value="Genomic_DNA"/>
</dbReference>
<protein>
    <recommendedName>
        <fullName evidence="3">AlpA family phage regulatory protein</fullName>
    </recommendedName>
</protein>
<evidence type="ECO:0000313" key="1">
    <source>
        <dbReference type="EMBL" id="MBA2933881.1"/>
    </source>
</evidence>
<dbReference type="RefSeq" id="WP_160363671.1">
    <property type="nucleotide sequence ID" value="NZ_JACEIB010000003.1"/>
</dbReference>
<keyword evidence="2" id="KW-1185">Reference proteome</keyword>
<organism evidence="1 2">
    <name type="scientific">Sphingomonas chungangi</name>
    <dbReference type="NCBI Taxonomy" id="2683589"/>
    <lineage>
        <taxon>Bacteria</taxon>
        <taxon>Pseudomonadati</taxon>
        <taxon>Pseudomonadota</taxon>
        <taxon>Alphaproteobacteria</taxon>
        <taxon>Sphingomonadales</taxon>
        <taxon>Sphingomonadaceae</taxon>
        <taxon>Sphingomonas</taxon>
    </lineage>
</organism>